<name>A0A174HY63_BACUN</name>
<organism evidence="1 2">
    <name type="scientific">Bacteroides uniformis</name>
    <dbReference type="NCBI Taxonomy" id="820"/>
    <lineage>
        <taxon>Bacteria</taxon>
        <taxon>Pseudomonadati</taxon>
        <taxon>Bacteroidota</taxon>
        <taxon>Bacteroidia</taxon>
        <taxon>Bacteroidales</taxon>
        <taxon>Bacteroidaceae</taxon>
        <taxon>Bacteroides</taxon>
    </lineage>
</organism>
<accession>A0A174HY63</accession>
<sequence length="43" mass="5101">MVGFRTIDLKSTHNFKKITVYKVLFHEISLPLCRIEETLSKTY</sequence>
<dbReference type="EMBL" id="CZAO01000001">
    <property type="protein sequence ID" value="CUO79844.1"/>
    <property type="molecule type" value="Genomic_DNA"/>
</dbReference>
<evidence type="ECO:0000313" key="1">
    <source>
        <dbReference type="EMBL" id="CUO79844.1"/>
    </source>
</evidence>
<dbReference type="Proteomes" id="UP000095766">
    <property type="component" value="Unassembled WGS sequence"/>
</dbReference>
<dbReference type="AlphaFoldDB" id="A0A174HY63"/>
<reference evidence="1 2" key="1">
    <citation type="submission" date="2015-09" db="EMBL/GenBank/DDBJ databases">
        <authorList>
            <consortium name="Pathogen Informatics"/>
        </authorList>
    </citation>
    <scope>NUCLEOTIDE SEQUENCE [LARGE SCALE GENOMIC DNA]</scope>
    <source>
        <strain evidence="1 2">2789STDY5834898</strain>
    </source>
</reference>
<evidence type="ECO:0000313" key="2">
    <source>
        <dbReference type="Proteomes" id="UP000095766"/>
    </source>
</evidence>
<gene>
    <name evidence="1" type="ORF">ERS852510_00131</name>
</gene>
<proteinExistence type="predicted"/>
<protein>
    <submittedName>
        <fullName evidence="1">Uncharacterized protein</fullName>
    </submittedName>
</protein>